<organism evidence="2 3">
    <name type="scientific">Senegalimassilia faecalis</name>
    <dbReference type="NCBI Taxonomy" id="2509433"/>
    <lineage>
        <taxon>Bacteria</taxon>
        <taxon>Bacillati</taxon>
        <taxon>Actinomycetota</taxon>
        <taxon>Coriobacteriia</taxon>
        <taxon>Coriobacteriales</taxon>
        <taxon>Coriobacteriaceae</taxon>
        <taxon>Senegalimassilia</taxon>
    </lineage>
</organism>
<protein>
    <submittedName>
        <fullName evidence="2">GNAT family N-acetyltransferase</fullName>
    </submittedName>
</protein>
<dbReference type="InterPro" id="IPR016181">
    <property type="entry name" value="Acyl_CoA_acyltransferase"/>
</dbReference>
<dbReference type="PROSITE" id="PS51186">
    <property type="entry name" value="GNAT"/>
    <property type="match status" value="1"/>
</dbReference>
<gene>
    <name evidence="2" type="ORF">ET524_00200</name>
</gene>
<accession>A0A4Q2K587</accession>
<keyword evidence="2" id="KW-0808">Transferase</keyword>
<dbReference type="AlphaFoldDB" id="A0A4Q2K587"/>
<comment type="caution">
    <text evidence="2">The sequence shown here is derived from an EMBL/GenBank/DDBJ whole genome shotgun (WGS) entry which is preliminary data.</text>
</comment>
<dbReference type="InterPro" id="IPR000182">
    <property type="entry name" value="GNAT_dom"/>
</dbReference>
<evidence type="ECO:0000313" key="2">
    <source>
        <dbReference type="EMBL" id="RXZ55033.1"/>
    </source>
</evidence>
<name>A0A4Q2K587_9ACTN</name>
<feature type="domain" description="N-acetyltransferase" evidence="1">
    <location>
        <begin position="1"/>
        <end position="172"/>
    </location>
</feature>
<dbReference type="EMBL" id="SDPW01000001">
    <property type="protein sequence ID" value="RXZ55033.1"/>
    <property type="molecule type" value="Genomic_DNA"/>
</dbReference>
<evidence type="ECO:0000313" key="3">
    <source>
        <dbReference type="Proteomes" id="UP000293345"/>
    </source>
</evidence>
<dbReference type="OrthoDB" id="9796381at2"/>
<dbReference type="CDD" id="cd04301">
    <property type="entry name" value="NAT_SF"/>
    <property type="match status" value="1"/>
</dbReference>
<evidence type="ECO:0000259" key="1">
    <source>
        <dbReference type="PROSITE" id="PS51186"/>
    </source>
</evidence>
<reference evidence="2 3" key="1">
    <citation type="submission" date="2019-01" db="EMBL/GenBank/DDBJ databases">
        <title>Senegalimassilia sp. nov. KGMB04484 isolated human feces.</title>
        <authorList>
            <person name="Han K.-I."/>
            <person name="Kim J.-S."/>
            <person name="Lee K.C."/>
            <person name="Suh M.K."/>
            <person name="Eom M.K."/>
            <person name="Lee J.H."/>
            <person name="Park S.-H."/>
            <person name="Kang S.W."/>
            <person name="Park J.-E."/>
            <person name="Oh B.S."/>
            <person name="Yu S.Y."/>
            <person name="Choi S.-H."/>
            <person name="Lee D.H."/>
            <person name="Yoon H."/>
            <person name="Kim B.-Y."/>
            <person name="Lee J.H."/>
            <person name="Lee J.-S."/>
        </authorList>
    </citation>
    <scope>NUCLEOTIDE SEQUENCE [LARGE SCALE GENOMIC DNA]</scope>
    <source>
        <strain evidence="2 3">KGMB04484</strain>
    </source>
</reference>
<sequence length="175" mass="19027">MQFRLATRDDLEGIWNVLMDGKAVLGKLGIDQWQGSYPSRDVVLSDIDAGYSYVVEEDGVIIATEAITFNGEKVYDCIDGVWLTDSTSAAPRYAVLHRVASLSTQSGRGLGRMLLASGLQVARERGSESVRIETHPANGPMLKLIERSGFTRCGIITIDHAEGGIPERVAFEAVL</sequence>
<dbReference type="SUPFAM" id="SSF55729">
    <property type="entry name" value="Acyl-CoA N-acyltransferases (Nat)"/>
    <property type="match status" value="1"/>
</dbReference>
<keyword evidence="3" id="KW-1185">Reference proteome</keyword>
<dbReference type="Pfam" id="PF00583">
    <property type="entry name" value="Acetyltransf_1"/>
    <property type="match status" value="1"/>
</dbReference>
<proteinExistence type="predicted"/>
<dbReference type="Proteomes" id="UP000293345">
    <property type="component" value="Unassembled WGS sequence"/>
</dbReference>
<dbReference type="GO" id="GO:0016747">
    <property type="term" value="F:acyltransferase activity, transferring groups other than amino-acyl groups"/>
    <property type="evidence" value="ECO:0007669"/>
    <property type="project" value="InterPro"/>
</dbReference>
<dbReference type="Gene3D" id="3.40.630.30">
    <property type="match status" value="1"/>
</dbReference>